<feature type="transmembrane region" description="Helical" evidence="1">
    <location>
        <begin position="6"/>
        <end position="28"/>
    </location>
</feature>
<keyword evidence="1" id="KW-0812">Transmembrane</keyword>
<dbReference type="Gene3D" id="1.10.287.950">
    <property type="entry name" value="Methyl-accepting chemotaxis protein"/>
    <property type="match status" value="1"/>
</dbReference>
<dbReference type="RefSeq" id="WP_253359328.1">
    <property type="nucleotide sequence ID" value="NZ_JAIULA010000004.1"/>
</dbReference>
<proteinExistence type="predicted"/>
<dbReference type="EMBL" id="JAIULA010000004">
    <property type="protein sequence ID" value="MCP0886281.1"/>
    <property type="molecule type" value="Genomic_DNA"/>
</dbReference>
<dbReference type="SUPFAM" id="SSF58104">
    <property type="entry name" value="Methyl-accepting chemotaxis protein (MCP) signaling domain"/>
    <property type="match status" value="1"/>
</dbReference>
<dbReference type="AlphaFoldDB" id="A0A9X2FK87"/>
<dbReference type="Pfam" id="PF06103">
    <property type="entry name" value="DUF948"/>
    <property type="match status" value="1"/>
</dbReference>
<dbReference type="PANTHER" id="PTHR40070">
    <property type="entry name" value="UPF0478 PROTEIN YTXG"/>
    <property type="match status" value="1"/>
</dbReference>
<evidence type="ECO:0000313" key="3">
    <source>
        <dbReference type="Proteomes" id="UP001139006"/>
    </source>
</evidence>
<evidence type="ECO:0000256" key="1">
    <source>
        <dbReference type="SAM" id="Phobius"/>
    </source>
</evidence>
<keyword evidence="1" id="KW-1133">Transmembrane helix</keyword>
<dbReference type="Proteomes" id="UP001139006">
    <property type="component" value="Unassembled WGS sequence"/>
</dbReference>
<reference evidence="2 3" key="1">
    <citation type="journal article" date="2023" name="Int. J. Syst. Evol. Microbiol.">
        <title>Ligilactobacillus ubinensis sp. nov., a novel species isolated from the wild ferment of a durian fruit (Durio zibethinus).</title>
        <authorList>
            <person name="Heng Y.C."/>
            <person name="Menon N."/>
            <person name="Chen B."/>
            <person name="Loo B.Z.L."/>
            <person name="Wong G.W.J."/>
            <person name="Lim A.C.H."/>
            <person name="Silvaraju S."/>
            <person name="Kittelmann S."/>
        </authorList>
    </citation>
    <scope>NUCLEOTIDE SEQUENCE [LARGE SCALE GENOMIC DNA]</scope>
    <source>
        <strain evidence="2 3">WILCCON 0076</strain>
    </source>
</reference>
<sequence length="138" mass="14935">MILTFGQLAGLIAAGAFAVLVVVICIVLKHVVKTLEETTKSITTLTEDVNGIAGEVEELVSKTNVLMDDINSKSEKLDPLFDTMAELSESVSDLNTASRNVVEKVSDSAKSATQATMLFKASKQILKFYNKHKKNSTN</sequence>
<gene>
    <name evidence="2" type="ORF">LB941_02880</name>
</gene>
<comment type="caution">
    <text evidence="2">The sequence shown here is derived from an EMBL/GenBank/DDBJ whole genome shotgun (WGS) entry which is preliminary data.</text>
</comment>
<evidence type="ECO:0000313" key="2">
    <source>
        <dbReference type="EMBL" id="MCP0886281.1"/>
    </source>
</evidence>
<dbReference type="InterPro" id="IPR009293">
    <property type="entry name" value="UPF0478"/>
</dbReference>
<dbReference type="PANTHER" id="PTHR40070:SF1">
    <property type="entry name" value="UPF0478 PROTEIN YTXG"/>
    <property type="match status" value="1"/>
</dbReference>
<accession>A0A9X2FK87</accession>
<protein>
    <submittedName>
        <fullName evidence="2">DUF948 domain-containing protein</fullName>
    </submittedName>
</protein>
<name>A0A9X2FK87_9LACO</name>
<organism evidence="2 3">
    <name type="scientific">Ligilactobacillus ubinensis</name>
    <dbReference type="NCBI Taxonomy" id="2876789"/>
    <lineage>
        <taxon>Bacteria</taxon>
        <taxon>Bacillati</taxon>
        <taxon>Bacillota</taxon>
        <taxon>Bacilli</taxon>
        <taxon>Lactobacillales</taxon>
        <taxon>Lactobacillaceae</taxon>
        <taxon>Ligilactobacillus</taxon>
    </lineage>
</organism>
<keyword evidence="3" id="KW-1185">Reference proteome</keyword>
<keyword evidence="1" id="KW-0472">Membrane</keyword>